<evidence type="ECO:0000313" key="4">
    <source>
        <dbReference type="EMBL" id="CCA67806.1"/>
    </source>
</evidence>
<dbReference type="EMBL" id="CAFZ01000020">
    <property type="protein sequence ID" value="CCA67806.1"/>
    <property type="molecule type" value="Genomic_DNA"/>
</dbReference>
<proteinExistence type="predicted"/>
<evidence type="ECO:0000256" key="1">
    <source>
        <dbReference type="SAM" id="MobiDB-lite"/>
    </source>
</evidence>
<comment type="caution">
    <text evidence="4">The sequence shown here is derived from an EMBL/GenBank/DDBJ whole genome shotgun (WGS) entry which is preliminary data.</text>
</comment>
<organism evidence="4 5">
    <name type="scientific">Serendipita indica (strain DSM 11827)</name>
    <name type="common">Root endophyte fungus</name>
    <name type="synonym">Piriformospora indica</name>
    <dbReference type="NCBI Taxonomy" id="1109443"/>
    <lineage>
        <taxon>Eukaryota</taxon>
        <taxon>Fungi</taxon>
        <taxon>Dikarya</taxon>
        <taxon>Basidiomycota</taxon>
        <taxon>Agaricomycotina</taxon>
        <taxon>Agaricomycetes</taxon>
        <taxon>Sebacinales</taxon>
        <taxon>Serendipitaceae</taxon>
        <taxon>Serendipita</taxon>
    </lineage>
</organism>
<sequence length="252" mass="28286">MLSLASKPKFFLLNALRAFSLLSLLFVFIANIVIMAQDVQALRENAHNKDHEDCEYIEGSGVPNQPAGNFRAFLSISLNIVETIILILSEIGFPASFFKKWIPCLDNEHSLVGLGVLELLLAAQMMSHFLETFPLVACFFLLIAGIFNICTMYFDRPKFFRSYAFWKSSRAANDLKSVESGVSRTYSAHNRTISAAPSIFTEKEHSSPAHAPYGFARQESSEPVLSRPLSPPNYSPPQRPMMLATKNRNRVF</sequence>
<reference evidence="4 5" key="1">
    <citation type="journal article" date="2011" name="PLoS Pathog.">
        <title>Endophytic Life Strategies Decoded by Genome and Transcriptome Analyses of the Mutualistic Root Symbiont Piriformospora indica.</title>
        <authorList>
            <person name="Zuccaro A."/>
            <person name="Lahrmann U."/>
            <person name="Guldener U."/>
            <person name="Langen G."/>
            <person name="Pfiffi S."/>
            <person name="Biedenkopf D."/>
            <person name="Wong P."/>
            <person name="Samans B."/>
            <person name="Grimm C."/>
            <person name="Basiewicz M."/>
            <person name="Murat C."/>
            <person name="Martin F."/>
            <person name="Kogel K.H."/>
        </authorList>
    </citation>
    <scope>NUCLEOTIDE SEQUENCE [LARGE SCALE GENOMIC DNA]</scope>
    <source>
        <strain evidence="4 5">DSM 11827</strain>
    </source>
</reference>
<dbReference type="STRING" id="1109443.G4T907"/>
<dbReference type="AlphaFoldDB" id="G4T907"/>
<keyword evidence="5" id="KW-1185">Reference proteome</keyword>
<feature type="transmembrane region" description="Helical" evidence="2">
    <location>
        <begin position="133"/>
        <end position="154"/>
    </location>
</feature>
<name>G4T907_SERID</name>
<dbReference type="InParanoid" id="G4T907"/>
<dbReference type="OrthoDB" id="5327148at2759"/>
<dbReference type="Pfam" id="PF24535">
    <property type="entry name" value="DUF7598"/>
    <property type="match status" value="1"/>
</dbReference>
<accession>G4T907</accession>
<protein>
    <recommendedName>
        <fullName evidence="3">DUF7598 domain-containing protein</fullName>
    </recommendedName>
</protein>
<dbReference type="HOGENOM" id="CLU_085798_0_0_1"/>
<dbReference type="InterPro" id="IPR056019">
    <property type="entry name" value="DUF7598"/>
</dbReference>
<feature type="transmembrane region" description="Helical" evidence="2">
    <location>
        <begin position="12"/>
        <end position="34"/>
    </location>
</feature>
<feature type="compositionally biased region" description="Pro residues" evidence="1">
    <location>
        <begin position="229"/>
        <end position="239"/>
    </location>
</feature>
<dbReference type="eggNOG" id="ENOG502SK2J">
    <property type="taxonomic scope" value="Eukaryota"/>
</dbReference>
<feature type="transmembrane region" description="Helical" evidence="2">
    <location>
        <begin position="72"/>
        <end position="98"/>
    </location>
</feature>
<gene>
    <name evidence="4" type="ORF">PIIN_01630</name>
</gene>
<keyword evidence="2" id="KW-0812">Transmembrane</keyword>
<evidence type="ECO:0000259" key="3">
    <source>
        <dbReference type="Pfam" id="PF24535"/>
    </source>
</evidence>
<keyword evidence="2" id="KW-1133">Transmembrane helix</keyword>
<dbReference type="Proteomes" id="UP000007148">
    <property type="component" value="Unassembled WGS sequence"/>
</dbReference>
<feature type="region of interest" description="Disordered" evidence="1">
    <location>
        <begin position="218"/>
        <end position="241"/>
    </location>
</feature>
<evidence type="ECO:0000256" key="2">
    <source>
        <dbReference type="SAM" id="Phobius"/>
    </source>
</evidence>
<evidence type="ECO:0000313" key="5">
    <source>
        <dbReference type="Proteomes" id="UP000007148"/>
    </source>
</evidence>
<dbReference type="OMA" id="DHEDCEY"/>
<keyword evidence="2" id="KW-0472">Membrane</keyword>
<feature type="domain" description="DUF7598" evidence="3">
    <location>
        <begin position="75"/>
        <end position="129"/>
    </location>
</feature>